<dbReference type="InterPro" id="IPR013491">
    <property type="entry name" value="Tape_meas_N"/>
</dbReference>
<feature type="compositionally biased region" description="Polar residues" evidence="2">
    <location>
        <begin position="1732"/>
        <end position="1755"/>
    </location>
</feature>
<evidence type="ECO:0000313" key="5">
    <source>
        <dbReference type="Proteomes" id="UP000655940"/>
    </source>
</evidence>
<evidence type="ECO:0000259" key="3">
    <source>
        <dbReference type="Pfam" id="PF20155"/>
    </source>
</evidence>
<dbReference type="Pfam" id="PF20155">
    <property type="entry name" value="TMP_3"/>
    <property type="match status" value="1"/>
</dbReference>
<feature type="region of interest" description="Disordered" evidence="2">
    <location>
        <begin position="1728"/>
        <end position="1755"/>
    </location>
</feature>
<dbReference type="RefSeq" id="WP_190596134.1">
    <property type="nucleotide sequence ID" value="NZ_JACXKJ010000005.1"/>
</dbReference>
<keyword evidence="1" id="KW-0175">Coiled coil</keyword>
<dbReference type="EMBL" id="JACZEI010000004">
    <property type="protein sequence ID" value="MBE0329819.1"/>
    <property type="molecule type" value="Genomic_DNA"/>
</dbReference>
<comment type="caution">
    <text evidence="4">The sequence shown here is derived from an EMBL/GenBank/DDBJ whole genome shotgun (WGS) entry which is preliminary data.</text>
</comment>
<reference evidence="4" key="1">
    <citation type="submission" date="2020-09" db="EMBL/GenBank/DDBJ databases">
        <title>Distribution of Beta-Lactamase Producing Gram-Negative Bacterial Isolates in Isabela River of Santo Domingo, Dominican Republic.</title>
        <authorList>
            <person name="Calderon V."/>
            <person name="Bonnelly R."/>
            <person name="Del Rosario C."/>
            <person name="Duarte A."/>
            <person name="Barauna R."/>
            <person name="Juca Ramos R.T."/>
            <person name="Perdomo O.P."/>
            <person name="Rodriguez De Francisco L.E."/>
            <person name="Franco De Los Santos E.F."/>
        </authorList>
    </citation>
    <scope>NUCLEOTIDE SEQUENCE</scope>
    <source>
        <strain evidence="4">INTEC_BI15</strain>
    </source>
</reference>
<evidence type="ECO:0000256" key="2">
    <source>
        <dbReference type="SAM" id="MobiDB-lite"/>
    </source>
</evidence>
<evidence type="ECO:0000313" key="4">
    <source>
        <dbReference type="EMBL" id="MBE0329819.1"/>
    </source>
</evidence>
<proteinExistence type="predicted"/>
<gene>
    <name evidence="4" type="ORF">IHV20_06580</name>
</gene>
<protein>
    <submittedName>
        <fullName evidence="4">Tape measure protein</fullName>
    </submittedName>
</protein>
<dbReference type="NCBIfam" id="TIGR02675">
    <property type="entry name" value="tape_meas_nterm"/>
    <property type="match status" value="1"/>
</dbReference>
<accession>A0AAP1QWG9</accession>
<feature type="coiled-coil region" evidence="1">
    <location>
        <begin position="313"/>
        <end position="340"/>
    </location>
</feature>
<evidence type="ECO:0000256" key="1">
    <source>
        <dbReference type="SAM" id="Coils"/>
    </source>
</evidence>
<sequence length="1755" mass="192850">MAQESRLVIVIDSQNAERNARNLGNELESIERKGEFASKSMDSLSVATRALAGHMAGLLTVGSAISKMDTYTGLQNRLKLVTNNQVELNKATEDTFRIAQKTYSAWDSVLQVYQRFSDNAKTLNLTMDDTARLTETVSKAVAISGASAEAADAALVQFGQALASGTLRGEELNSVMEQTPALAKAIAKGMGITVGELRSVAAEGKITSQEIVKALKNVQDEVDTLFAKTDITIGQSLTLLNNEITKFVGEAGKGSGAAQALSGSIQLLANNLNLIADSAFAIGIGLMTKAVLTKTVAVQASIAASTKQVFATIAERNANIAAAKAEVESALAEAQSTQVTLTNIKATHAQIMAEIELEKVRLKAQITEQGRTATITRMAQLGRLQAQVALEVAAAETAQSASSARLSAALTAQSVATSRLALAKSALMAIFSPMGLAIAATAASFYLLSSSSDEVKESLATQSDSVSDLTDKYIKLNTVQALTEGVRLRKEIEQQNDAIDDASGAIKRFAYIQKELFKLSGSDYEDYQNAIKSIATGASDAGDLLKKMISSGRFSQNQIDKLIEFSSAVAESKNKIEQGNTALKLLNATSGQHVEVTAESIKQLTIQTNLTKVATQNFTDMKTQMLDSLRAQVEFIRLNGGSEEQVKSLNKVIQAYSLNQISATDAVSKFNSTAKVPAENIKGLQDYATKTDQSKIALNQANAELKKQNDLRNEYLKQHQTVLGAQQGETNELNNQVAAQEKLNKLRDNANKDNLKNDFLIKNTAAFGGGEKGLDKARAASEFYTNNKIPMTRSLTGQEYAIFEAWYKKQKEVKDLQESISESTRKQTKEVEKQTKEAAKQAVLLAGNNERVRNMLRVYQSFRNAGLGDKQARVMTAQVGRETDFRNEALFGSHKDANNGYTNTGFLSWQKSRSTKLMQSLQGQGVLDKNGKIQQTQDALDAMAKHAVQEAMTDKSYSKSKAALLNDDLDYRSLERIVAKNFVGWDYDGKKLGKAKASQHLAKQDSYYNQLSKILGDNPEAASKAISDLSKFEDEAYKARAKTLEEVKQLQATYDSETVARSKKREEEINKATILGQSNLIPKINERYDAEDKLAQKQFDFEVNGYKWTEKQKLEYTYEINSLRLVAEGKLSEDQRKVALDGLELQKQQELGLLKLAQEQRLFQAEQFMLGEMERIKKRYALEYDEISKITDLEERRRKMSAFQADFIRNGVGNPTIDQYDTSSQFLKSTNYTKPKQTNMQVLDEDYAQTYQKLKDNLAAVLESEKASYQERLEAERVFKEARQQMDNEYHLKAIDARKADHDSQLQLYSQMISSASSTWGGLTQIVKDARGENSRSFKAMFIAQQSFAIASAIISAHLAATQVAADATIPFFGAKIAASTAMLAMGYANAGLIAGQTIAGFSDGGYTGSGRKYEPAGIVHKGEVVWSQEDIKRWGGVGLVEKMRKSANPEAFINNHAQNNTSIENVFNRSFLSSKAFNDNKSISNISNLSNSKVLNSNVSNSTVQNAEKELLKEVSIFKDNGFADGGYTGKGNKYEIAGAVHKGEIVWSQDDIKKWGGVDKVEQMRRATSPESFVSNYAQNHTTFESILNRANQSSRIFNQSKEISNIFNQPVQDDQIIYKGNGNVPTSATSDLYHDGKVYFSSNGLVQDRSNLEDVQDFTIGQAARPQAEIMPSIEPSTPTINFKIEVINQVSSATVEAEQLDEQTVRIIVKDELDKQLPRTVPKLVSDQIGNPNSTISRSLTENTTARRNRT</sequence>
<name>A0AAP1QWG9_ACIBA</name>
<organism evidence="4 5">
    <name type="scientific">Acinetobacter baumannii</name>
    <dbReference type="NCBI Taxonomy" id="470"/>
    <lineage>
        <taxon>Bacteria</taxon>
        <taxon>Pseudomonadati</taxon>
        <taxon>Pseudomonadota</taxon>
        <taxon>Gammaproteobacteria</taxon>
        <taxon>Moraxellales</taxon>
        <taxon>Moraxellaceae</taxon>
        <taxon>Acinetobacter</taxon>
        <taxon>Acinetobacter calcoaceticus/baumannii complex</taxon>
    </lineage>
</organism>
<feature type="domain" description="Tape measure protein N-terminal" evidence="3">
    <location>
        <begin position="63"/>
        <end position="252"/>
    </location>
</feature>
<dbReference type="Proteomes" id="UP000655940">
    <property type="component" value="Unassembled WGS sequence"/>
</dbReference>